<keyword evidence="3 4" id="KW-0175">Coiled coil</keyword>
<dbReference type="PANTHER" id="PTHR16441">
    <property type="entry name" value="FIDIPIDINE"/>
    <property type="match status" value="1"/>
</dbReference>
<dbReference type="GeneID" id="20250086"/>
<gene>
    <name evidence="8" type="ORF">LOTGIDRAFT_236225</name>
</gene>
<feature type="domain" description="CCDC93 N-terminal" evidence="7">
    <location>
        <begin position="38"/>
        <end position="144"/>
    </location>
</feature>
<dbReference type="InterPro" id="IPR048747">
    <property type="entry name" value="CCDC93_N"/>
</dbReference>
<dbReference type="RefSeq" id="XP_009064771.1">
    <property type="nucleotide sequence ID" value="XM_009066523.1"/>
</dbReference>
<feature type="compositionally biased region" description="Basic and acidic residues" evidence="5">
    <location>
        <begin position="229"/>
        <end position="240"/>
    </location>
</feature>
<feature type="region of interest" description="Disordered" evidence="5">
    <location>
        <begin position="228"/>
        <end position="261"/>
    </location>
</feature>
<evidence type="ECO:0000256" key="4">
    <source>
        <dbReference type="SAM" id="Coils"/>
    </source>
</evidence>
<evidence type="ECO:0000256" key="1">
    <source>
        <dbReference type="ARBA" id="ARBA00007219"/>
    </source>
</evidence>
<dbReference type="CTD" id="20250086"/>
<dbReference type="Proteomes" id="UP000030746">
    <property type="component" value="Unassembled WGS sequence"/>
</dbReference>
<dbReference type="KEGG" id="lgi:LOTGIDRAFT_236225"/>
<dbReference type="EMBL" id="KB203470">
    <property type="protein sequence ID" value="ESO84569.1"/>
    <property type="molecule type" value="Genomic_DNA"/>
</dbReference>
<feature type="coiled-coil region" evidence="4">
    <location>
        <begin position="346"/>
        <end position="483"/>
    </location>
</feature>
<proteinExistence type="inferred from homology"/>
<sequence length="627" mass="72440">MAATSGSVFAGISSSRLPTTQVDADGREVEVETREDEEQNVKLQETINLLLAAGYFRARIKGLSPFDKVVGGMTWCITTCNFDVDVDLLFQENSSIGQKIALTEKIVAVLPKMKCPQRIEPHQIQGLDFIHIFPVVQWLVKRAIETREEMGDYIRAFSVSQFNKHHKTPEDELFLEGKEKSIEAVQTAKDAYKPQRKFRRNASSQVEDEETRVHSTLLEYGRRYGFSKTPKDGKESDASAKKKAVAASLGGKETETEEDLQAEEEKRIKMLMTGMSGLQEGKLSASAVGSIVSMQSAEIQQIASEYADRQGEIEDIEKSERVGGVQQHKRITTALRKQIDNTSTKLSEVMAKHSELEKTYQETQEKLKEAQEKGKLIDNEMKKLEEMETDENKSILQTLRSLVAMNENLKKQEQEFKNHCKEEMGRLKENIDKLKLEGDDLDSEDKERVGLIDKQYESDREKLHKIRLLLARKNREIAGLQRKIDEIPSRAELSQYQRRFVELYNQIASTHKETKQFYTLYNTLDDTKLYLNKEVTLLNSIHDNFSQAMSSQQNKDQFLKQFETIVEGIKQNKKKVEKRKQEEKMKRDQLNDHYIDLVEKQRLYFKTVKEFKEECRKNEILLNKLQK</sequence>
<name>V4B7I9_LOTGI</name>
<accession>V4B7I9</accession>
<feature type="domain" description="CCDC93 coiled-coil" evidence="6">
    <location>
        <begin position="190"/>
        <end position="624"/>
    </location>
</feature>
<dbReference type="PANTHER" id="PTHR16441:SF0">
    <property type="entry name" value="COILED-COIL DOMAIN-CONTAINING PROTEIN 93"/>
    <property type="match status" value="1"/>
</dbReference>
<comment type="similarity">
    <text evidence="1">Belongs to the CCDC93 family.</text>
</comment>
<evidence type="ECO:0000256" key="3">
    <source>
        <dbReference type="ARBA" id="ARBA00023054"/>
    </source>
</evidence>
<evidence type="ECO:0000256" key="5">
    <source>
        <dbReference type="SAM" id="MobiDB-lite"/>
    </source>
</evidence>
<dbReference type="AlphaFoldDB" id="V4B7I9"/>
<dbReference type="GO" id="GO:0006893">
    <property type="term" value="P:Golgi to plasma membrane transport"/>
    <property type="evidence" value="ECO:0007669"/>
    <property type="project" value="TreeGrafter"/>
</dbReference>
<dbReference type="STRING" id="225164.V4B7I9"/>
<dbReference type="Pfam" id="PF09762">
    <property type="entry name" value="CCDC93_CC"/>
    <property type="match status" value="1"/>
</dbReference>
<protein>
    <recommendedName>
        <fullName evidence="2">Coiled-coil domain-containing protein 93</fullName>
    </recommendedName>
</protein>
<keyword evidence="9" id="KW-1185">Reference proteome</keyword>
<dbReference type="HOGENOM" id="CLU_016588_0_0_1"/>
<reference evidence="8 9" key="1">
    <citation type="journal article" date="2013" name="Nature">
        <title>Insights into bilaterian evolution from three spiralian genomes.</title>
        <authorList>
            <person name="Simakov O."/>
            <person name="Marletaz F."/>
            <person name="Cho S.J."/>
            <person name="Edsinger-Gonzales E."/>
            <person name="Havlak P."/>
            <person name="Hellsten U."/>
            <person name="Kuo D.H."/>
            <person name="Larsson T."/>
            <person name="Lv J."/>
            <person name="Arendt D."/>
            <person name="Savage R."/>
            <person name="Osoegawa K."/>
            <person name="de Jong P."/>
            <person name="Grimwood J."/>
            <person name="Chapman J.A."/>
            <person name="Shapiro H."/>
            <person name="Aerts A."/>
            <person name="Otillar R.P."/>
            <person name="Terry A.Y."/>
            <person name="Boore J.L."/>
            <person name="Grigoriev I.V."/>
            <person name="Lindberg D.R."/>
            <person name="Seaver E.C."/>
            <person name="Weisblat D.A."/>
            <person name="Putnam N.H."/>
            <person name="Rokhsar D.S."/>
        </authorList>
    </citation>
    <scope>NUCLEOTIDE SEQUENCE [LARGE SCALE GENOMIC DNA]</scope>
</reference>
<evidence type="ECO:0000313" key="8">
    <source>
        <dbReference type="EMBL" id="ESO84569.1"/>
    </source>
</evidence>
<organism evidence="8 9">
    <name type="scientific">Lottia gigantea</name>
    <name type="common">Giant owl limpet</name>
    <dbReference type="NCBI Taxonomy" id="225164"/>
    <lineage>
        <taxon>Eukaryota</taxon>
        <taxon>Metazoa</taxon>
        <taxon>Spiralia</taxon>
        <taxon>Lophotrochozoa</taxon>
        <taxon>Mollusca</taxon>
        <taxon>Gastropoda</taxon>
        <taxon>Patellogastropoda</taxon>
        <taxon>Lottioidea</taxon>
        <taxon>Lottiidae</taxon>
        <taxon>Lottia</taxon>
    </lineage>
</organism>
<evidence type="ECO:0000259" key="6">
    <source>
        <dbReference type="Pfam" id="PF09762"/>
    </source>
</evidence>
<dbReference type="Pfam" id="PF21673">
    <property type="entry name" value="CCDC93_N"/>
    <property type="match status" value="1"/>
</dbReference>
<dbReference type="InterPro" id="IPR039116">
    <property type="entry name" value="CCDC93"/>
</dbReference>
<dbReference type="InterPro" id="IPR019159">
    <property type="entry name" value="CCDC93_CC"/>
</dbReference>
<evidence type="ECO:0000256" key="2">
    <source>
        <dbReference type="ARBA" id="ARBA00016765"/>
    </source>
</evidence>
<feature type="coiled-coil region" evidence="4">
    <location>
        <begin position="559"/>
        <end position="593"/>
    </location>
</feature>
<dbReference type="OrthoDB" id="16092at2759"/>
<evidence type="ECO:0000259" key="7">
    <source>
        <dbReference type="Pfam" id="PF21673"/>
    </source>
</evidence>
<evidence type="ECO:0000313" key="9">
    <source>
        <dbReference type="Proteomes" id="UP000030746"/>
    </source>
</evidence>
<dbReference type="OMA" id="YERQEAP"/>